<comment type="subcellular location">
    <subcellularLocation>
        <location evidence="1">Mitochondrion</location>
    </subcellularLocation>
</comment>
<dbReference type="GO" id="GO:0006635">
    <property type="term" value="P:fatty acid beta-oxidation"/>
    <property type="evidence" value="ECO:0007669"/>
    <property type="project" value="TreeGrafter"/>
</dbReference>
<dbReference type="NCBIfam" id="TIGR01930">
    <property type="entry name" value="AcCoA-C-Actrans"/>
    <property type="match status" value="1"/>
</dbReference>
<dbReference type="PANTHER" id="PTHR18919:SF156">
    <property type="entry name" value="ACETYL-COA ACETYLTRANSFERASE, MITOCHONDRIAL"/>
    <property type="match status" value="1"/>
</dbReference>
<reference evidence="15" key="1">
    <citation type="submission" date="2023-01" db="EMBL/GenBank/DDBJ databases">
        <title>Metagenome sequencing of chrysophaentin producing Chrysophaeum taylorii.</title>
        <authorList>
            <person name="Davison J."/>
            <person name="Bewley C."/>
        </authorList>
    </citation>
    <scope>NUCLEOTIDE SEQUENCE</scope>
    <source>
        <strain evidence="15">NIES-1699</strain>
    </source>
</reference>
<dbReference type="EC" id="2.3.1.9" evidence="4"/>
<evidence type="ECO:0000256" key="7">
    <source>
        <dbReference type="ARBA" id="ARBA00022946"/>
    </source>
</evidence>
<evidence type="ECO:0000256" key="6">
    <source>
        <dbReference type="ARBA" id="ARBA00022723"/>
    </source>
</evidence>
<dbReference type="SUPFAM" id="SSF53901">
    <property type="entry name" value="Thiolase-like"/>
    <property type="match status" value="2"/>
</dbReference>
<evidence type="ECO:0000256" key="3">
    <source>
        <dbReference type="ARBA" id="ARBA00011881"/>
    </source>
</evidence>
<evidence type="ECO:0000313" key="16">
    <source>
        <dbReference type="Proteomes" id="UP001230188"/>
    </source>
</evidence>
<keyword evidence="16" id="KW-1185">Reference proteome</keyword>
<evidence type="ECO:0000259" key="13">
    <source>
        <dbReference type="Pfam" id="PF00108"/>
    </source>
</evidence>
<keyword evidence="8" id="KW-0630">Potassium</keyword>
<feature type="domain" description="Thiolase C-terminal" evidence="14">
    <location>
        <begin position="274"/>
        <end position="395"/>
    </location>
</feature>
<dbReference type="InterPro" id="IPR020616">
    <property type="entry name" value="Thiolase_N"/>
</dbReference>
<dbReference type="PANTHER" id="PTHR18919">
    <property type="entry name" value="ACETYL-COA C-ACYLTRANSFERASE"/>
    <property type="match status" value="1"/>
</dbReference>
<keyword evidence="10 12" id="KW-0012">Acyltransferase</keyword>
<dbReference type="CDD" id="cd00751">
    <property type="entry name" value="thiolase"/>
    <property type="match status" value="1"/>
</dbReference>
<dbReference type="InterPro" id="IPR020617">
    <property type="entry name" value="Thiolase_C"/>
</dbReference>
<dbReference type="PROSITE" id="PS00737">
    <property type="entry name" value="THIOLASE_2"/>
    <property type="match status" value="1"/>
</dbReference>
<keyword evidence="9" id="KW-0496">Mitochondrion</keyword>
<feature type="active site" description="Acyl-thioester intermediate" evidence="11">
    <location>
        <position position="94"/>
    </location>
</feature>
<comment type="subunit">
    <text evidence="3">Homotetramer.</text>
</comment>
<dbReference type="Proteomes" id="UP001230188">
    <property type="component" value="Unassembled WGS sequence"/>
</dbReference>
<evidence type="ECO:0000256" key="2">
    <source>
        <dbReference type="ARBA" id="ARBA00010982"/>
    </source>
</evidence>
<dbReference type="InterPro" id="IPR020610">
    <property type="entry name" value="Thiolase_AS"/>
</dbReference>
<dbReference type="PIRSF" id="PIRSF000429">
    <property type="entry name" value="Ac-CoA_Ac_transf"/>
    <property type="match status" value="1"/>
</dbReference>
<feature type="active site" description="Proton acceptor" evidence="11">
    <location>
        <position position="383"/>
    </location>
</feature>
<organism evidence="15 16">
    <name type="scientific">Chrysophaeum taylorii</name>
    <dbReference type="NCBI Taxonomy" id="2483200"/>
    <lineage>
        <taxon>Eukaryota</taxon>
        <taxon>Sar</taxon>
        <taxon>Stramenopiles</taxon>
        <taxon>Ochrophyta</taxon>
        <taxon>Pelagophyceae</taxon>
        <taxon>Pelagomonadales</taxon>
        <taxon>Pelagomonadaceae</taxon>
        <taxon>Chrysophaeum</taxon>
    </lineage>
</organism>
<comment type="caution">
    <text evidence="15">The sequence shown here is derived from an EMBL/GenBank/DDBJ whole genome shotgun (WGS) entry which is preliminary data.</text>
</comment>
<evidence type="ECO:0000256" key="11">
    <source>
        <dbReference type="PIRSR" id="PIRSR000429-1"/>
    </source>
</evidence>
<dbReference type="PROSITE" id="PS00099">
    <property type="entry name" value="THIOLASE_3"/>
    <property type="match status" value="1"/>
</dbReference>
<evidence type="ECO:0000256" key="4">
    <source>
        <dbReference type="ARBA" id="ARBA00012705"/>
    </source>
</evidence>
<dbReference type="PROSITE" id="PS00098">
    <property type="entry name" value="THIOLASE_1"/>
    <property type="match status" value="1"/>
</dbReference>
<accession>A0AAD7UM53</accession>
<dbReference type="InterPro" id="IPR020615">
    <property type="entry name" value="Thiolase_acyl_enz_int_AS"/>
</dbReference>
<dbReference type="InterPro" id="IPR002155">
    <property type="entry name" value="Thiolase"/>
</dbReference>
<evidence type="ECO:0000256" key="1">
    <source>
        <dbReference type="ARBA" id="ARBA00004173"/>
    </source>
</evidence>
<sequence length="396" mass="40935">MFGGVGDLAPVIIGYARTPIGSFNGALRSLSAVRLGSIAMREAVRRSGVRVEDVGEVFMGNVLSAGVGQAPATQAVIGAGLGESIPSTTVNKVCASGMKAVMFGAQALALGQAEVVVCGGMESMSNVPHYLPNSRSGFRLGDAKLLDGCVLDGLWDPYADQHMGKCAEMLSKELNISREDQDTYAELSYERAKVCAAYHREHEIVAVEVAQKKGSVTISEDEEPKKGGDLTKLKPAFQKDDGTVTAGNASSLNDGAAALVLATKKFARDRGLDVLCEIIAFADAQRDPVHFTIAPALAVPAACERAGMSHATDVDLFEINEAFSIVALANAMLLDIDPVTMLNLFGGAVSLGHPIGASGARITGSLAMALANGRGTTGVAAICNGGGGASAIVLRR</sequence>
<dbReference type="GO" id="GO:0046872">
    <property type="term" value="F:metal ion binding"/>
    <property type="evidence" value="ECO:0007669"/>
    <property type="project" value="UniProtKB-KW"/>
</dbReference>
<keyword evidence="7" id="KW-0809">Transit peptide</keyword>
<gene>
    <name evidence="15" type="ORF">CTAYLR_009060</name>
</gene>
<evidence type="ECO:0000256" key="5">
    <source>
        <dbReference type="ARBA" id="ARBA00022679"/>
    </source>
</evidence>
<dbReference type="FunFam" id="3.40.47.10:FF:000007">
    <property type="entry name" value="acetyl-CoA acetyltransferase, mitochondrial"/>
    <property type="match status" value="1"/>
</dbReference>
<dbReference type="InterPro" id="IPR020613">
    <property type="entry name" value="Thiolase_CS"/>
</dbReference>
<dbReference type="GO" id="GO:0005739">
    <property type="term" value="C:mitochondrion"/>
    <property type="evidence" value="ECO:0007669"/>
    <property type="project" value="UniProtKB-SubCell"/>
</dbReference>
<comment type="similarity">
    <text evidence="2 12">Belongs to the thiolase-like superfamily. Thiolase family.</text>
</comment>
<evidence type="ECO:0000259" key="14">
    <source>
        <dbReference type="Pfam" id="PF02803"/>
    </source>
</evidence>
<protein>
    <recommendedName>
        <fullName evidence="4">acetyl-CoA C-acetyltransferase</fullName>
        <ecNumber evidence="4">2.3.1.9</ecNumber>
    </recommendedName>
</protein>
<evidence type="ECO:0000256" key="8">
    <source>
        <dbReference type="ARBA" id="ARBA00022958"/>
    </source>
</evidence>
<proteinExistence type="inferred from homology"/>
<evidence type="ECO:0000256" key="9">
    <source>
        <dbReference type="ARBA" id="ARBA00023128"/>
    </source>
</evidence>
<keyword evidence="6" id="KW-0479">Metal-binding</keyword>
<evidence type="ECO:0000256" key="12">
    <source>
        <dbReference type="RuleBase" id="RU003557"/>
    </source>
</evidence>
<dbReference type="Pfam" id="PF00108">
    <property type="entry name" value="Thiolase_N"/>
    <property type="match status" value="1"/>
</dbReference>
<dbReference type="Pfam" id="PF02803">
    <property type="entry name" value="Thiolase_C"/>
    <property type="match status" value="1"/>
</dbReference>
<feature type="domain" description="Thiolase N-terminal" evidence="13">
    <location>
        <begin position="11"/>
        <end position="264"/>
    </location>
</feature>
<dbReference type="EMBL" id="JAQMWT010000110">
    <property type="protein sequence ID" value="KAJ8610280.1"/>
    <property type="molecule type" value="Genomic_DNA"/>
</dbReference>
<feature type="active site" description="Proton acceptor" evidence="11">
    <location>
        <position position="353"/>
    </location>
</feature>
<dbReference type="GO" id="GO:0003985">
    <property type="term" value="F:acetyl-CoA C-acetyltransferase activity"/>
    <property type="evidence" value="ECO:0007669"/>
    <property type="project" value="UniProtKB-EC"/>
</dbReference>
<evidence type="ECO:0000313" key="15">
    <source>
        <dbReference type="EMBL" id="KAJ8610280.1"/>
    </source>
</evidence>
<keyword evidence="5 12" id="KW-0808">Transferase</keyword>
<dbReference type="Gene3D" id="3.40.47.10">
    <property type="match status" value="2"/>
</dbReference>
<dbReference type="AlphaFoldDB" id="A0AAD7UM53"/>
<dbReference type="InterPro" id="IPR016039">
    <property type="entry name" value="Thiolase-like"/>
</dbReference>
<evidence type="ECO:0000256" key="10">
    <source>
        <dbReference type="ARBA" id="ARBA00023315"/>
    </source>
</evidence>
<name>A0AAD7UM53_9STRA</name>